<evidence type="ECO:0000313" key="3">
    <source>
        <dbReference type="EMBL" id="CAI2385961.1"/>
    </source>
</evidence>
<sequence>MSLHSLLSEMTNPPAAITHSLPNTIKKLMKKSKTKKDIDYLVTYFLGNLDGTPRHPDAPQPCKFFTDLYSVNGIELIMDVCKELKYMKSQKGDFIIKQDEDGYTYYIVLDGAVEVLINVEKPLKMNLSELFKFTVEQYDLIINDEKKQSILKELKRYFPKYISEALTPEGEKYEIRDLEQCKKYIEATKSFPEYTINLKNGGREVISKEFPIKFMNKVANLPSGVGFGELALLTNRPRRNASIRATSECHFAILHKKEFDNTLGKMKKKEIQKKIEFMNQFSFISSLSYDRKTKLASFMKKKTYTFGKSVYLEGDKDDNIYFIEEGDFEMTKDIYILQDSNKLGFRRMVIDMQRPYLDKLINFKNQIFVTTDENELSTLKSQYKGSVKNTTRMCLMSSCETFGLIELILNAPFRIFNIKCVSNTSTVYSMSKEEFFRRIPRNTDTLIENFTQKTEFSEYRIKNQAQVLDLEIDQGYYNSFDVIVNKSDCQSESSINTDLSMKSFLTNKSSKSLLPVNIDEDKSAQDKRKSSARSLKKGVSYADIRKAQMKDSFVESQRSSSDGPELQKRKSVQFTIDDIKNKRTSLERGKSIKYVEFELSSNDLQFLIQNYSSSKNRTQGINRKVRSVLKKRDSDSTSSKEVQLNSKFSQNNSPKKSKFKTRETIKRERQEGLKSEVSSFSSIAAESNIESKNSQGEVLLKTENSQEESKGITLRQDSIQGSANMIDPENFVINVLSSDHASPATAKQTEVEKRVLDDLSDSSESSKSSKDMILRPKTSLDLAKPYRFPRKNWDSEKNEHKRHSDKIPNLDIPLNFLKEDYFEEIERIPELTNEVAETRISDVDEYGDIFSPIRKTLIELPETEQDILKKNKAFISRIKADDPLRYQNILKYYSRPKMNNCPITNKIAGRCIRTQSMPYRKNCILSIPNKFKPKEIKKPQKLGKYFSVNKLANTCKSPIKSRNIPGFVKNSNFTHTLTMKKSSPDANKPFSIPNFSKIDTLNTNRESVFSPLMLNEYLQHDAKFSNSPRVMLKGTKSQDMKKKNLTNFQMIKEEQKNNFLAKLQANLETSPLNKFPNPKPLKNPVFTRLKKHISKKTKTTPSKQNPILTLQKFSKSPKTHSKIKNSPKTNSNPLLSPHRHIQIQTQRSILNEHFEKRAKMIKKVNLTNYTRECMIIKKPKRRNGRNQQNEEKVLSVQEILRTNICKR</sequence>
<name>A0AAD1Y5X2_EUPCR</name>
<feature type="region of interest" description="Disordered" evidence="1">
    <location>
        <begin position="1114"/>
        <end position="1136"/>
    </location>
</feature>
<keyword evidence="4" id="KW-1185">Reference proteome</keyword>
<dbReference type="PANTHER" id="PTHR11635">
    <property type="entry name" value="CAMP-DEPENDENT PROTEIN KINASE REGULATORY CHAIN"/>
    <property type="match status" value="1"/>
</dbReference>
<dbReference type="GO" id="GO:0030552">
    <property type="term" value="F:cAMP binding"/>
    <property type="evidence" value="ECO:0007669"/>
    <property type="project" value="TreeGrafter"/>
</dbReference>
<accession>A0AAD1Y5X2</accession>
<proteinExistence type="predicted"/>
<dbReference type="InterPro" id="IPR014710">
    <property type="entry name" value="RmlC-like_jellyroll"/>
</dbReference>
<feature type="domain" description="Cyclic nucleotide-binding" evidence="2">
    <location>
        <begin position="77"/>
        <end position="130"/>
    </location>
</feature>
<feature type="domain" description="Cyclic nucleotide-binding" evidence="2">
    <location>
        <begin position="198"/>
        <end position="280"/>
    </location>
</feature>
<dbReference type="PROSITE" id="PS50042">
    <property type="entry name" value="CNMP_BINDING_3"/>
    <property type="match status" value="3"/>
</dbReference>
<evidence type="ECO:0000259" key="2">
    <source>
        <dbReference type="PROSITE" id="PS50042"/>
    </source>
</evidence>
<dbReference type="EMBL" id="CAMPGE010028440">
    <property type="protein sequence ID" value="CAI2385961.1"/>
    <property type="molecule type" value="Genomic_DNA"/>
</dbReference>
<dbReference type="GO" id="GO:0034236">
    <property type="term" value="F:protein kinase A catalytic subunit binding"/>
    <property type="evidence" value="ECO:0007669"/>
    <property type="project" value="TreeGrafter"/>
</dbReference>
<dbReference type="Gene3D" id="2.60.120.10">
    <property type="entry name" value="Jelly Rolls"/>
    <property type="match status" value="2"/>
</dbReference>
<dbReference type="AlphaFoldDB" id="A0AAD1Y5X2"/>
<dbReference type="GO" id="GO:0005829">
    <property type="term" value="C:cytosol"/>
    <property type="evidence" value="ECO:0007669"/>
    <property type="project" value="TreeGrafter"/>
</dbReference>
<dbReference type="SUPFAM" id="SSF51206">
    <property type="entry name" value="cAMP-binding domain-like"/>
    <property type="match status" value="2"/>
</dbReference>
<dbReference type="GO" id="GO:0004862">
    <property type="term" value="F:cAMP-dependent protein kinase inhibitor activity"/>
    <property type="evidence" value="ECO:0007669"/>
    <property type="project" value="TreeGrafter"/>
</dbReference>
<gene>
    <name evidence="3" type="ORF">ECRASSUSDP1_LOCUS27559</name>
</gene>
<evidence type="ECO:0000313" key="4">
    <source>
        <dbReference type="Proteomes" id="UP001295684"/>
    </source>
</evidence>
<dbReference type="PANTHER" id="PTHR11635:SF152">
    <property type="entry name" value="CAMP-DEPENDENT PROTEIN KINASE TYPE I REGULATORY SUBUNIT-RELATED"/>
    <property type="match status" value="1"/>
</dbReference>
<feature type="compositionally biased region" description="Basic residues" evidence="1">
    <location>
        <begin position="1115"/>
        <end position="1125"/>
    </location>
</feature>
<reference evidence="3" key="1">
    <citation type="submission" date="2023-07" db="EMBL/GenBank/DDBJ databases">
        <authorList>
            <consortium name="AG Swart"/>
            <person name="Singh M."/>
            <person name="Singh A."/>
            <person name="Seah K."/>
            <person name="Emmerich C."/>
        </authorList>
    </citation>
    <scope>NUCLEOTIDE SEQUENCE</scope>
    <source>
        <strain evidence="3">DP1</strain>
    </source>
</reference>
<evidence type="ECO:0000256" key="1">
    <source>
        <dbReference type="SAM" id="MobiDB-lite"/>
    </source>
</evidence>
<feature type="compositionally biased region" description="Polar residues" evidence="1">
    <location>
        <begin position="636"/>
        <end position="654"/>
    </location>
</feature>
<feature type="region of interest" description="Disordered" evidence="1">
    <location>
        <begin position="550"/>
        <end position="572"/>
    </location>
</feature>
<dbReference type="InterPro" id="IPR050503">
    <property type="entry name" value="cAMP-dep_PK_reg_su-like"/>
</dbReference>
<dbReference type="Proteomes" id="UP001295684">
    <property type="component" value="Unassembled WGS sequence"/>
</dbReference>
<protein>
    <recommendedName>
        <fullName evidence="2">Cyclic nucleotide-binding domain-containing protein</fullName>
    </recommendedName>
</protein>
<dbReference type="GO" id="GO:0005952">
    <property type="term" value="C:cAMP-dependent protein kinase complex"/>
    <property type="evidence" value="ECO:0007669"/>
    <property type="project" value="InterPro"/>
</dbReference>
<feature type="region of interest" description="Disordered" evidence="1">
    <location>
        <begin position="741"/>
        <end position="772"/>
    </location>
</feature>
<feature type="domain" description="Cyclic nucleotide-binding" evidence="2">
    <location>
        <begin position="283"/>
        <end position="354"/>
    </location>
</feature>
<dbReference type="InterPro" id="IPR000595">
    <property type="entry name" value="cNMP-bd_dom"/>
</dbReference>
<organism evidence="3 4">
    <name type="scientific">Euplotes crassus</name>
    <dbReference type="NCBI Taxonomy" id="5936"/>
    <lineage>
        <taxon>Eukaryota</taxon>
        <taxon>Sar</taxon>
        <taxon>Alveolata</taxon>
        <taxon>Ciliophora</taxon>
        <taxon>Intramacronucleata</taxon>
        <taxon>Spirotrichea</taxon>
        <taxon>Hypotrichia</taxon>
        <taxon>Euplotida</taxon>
        <taxon>Euplotidae</taxon>
        <taxon>Moneuplotes</taxon>
    </lineage>
</organism>
<comment type="caution">
    <text evidence="3">The sequence shown here is derived from an EMBL/GenBank/DDBJ whole genome shotgun (WGS) entry which is preliminary data.</text>
</comment>
<feature type="compositionally biased region" description="Basic and acidic residues" evidence="1">
    <location>
        <begin position="660"/>
        <end position="674"/>
    </location>
</feature>
<feature type="region of interest" description="Disordered" evidence="1">
    <location>
        <begin position="616"/>
        <end position="677"/>
    </location>
</feature>
<dbReference type="InterPro" id="IPR018490">
    <property type="entry name" value="cNMP-bd_dom_sf"/>
</dbReference>